<organism evidence="3 4">
    <name type="scientific">Agaribacillus aureus</name>
    <dbReference type="NCBI Taxonomy" id="3051825"/>
    <lineage>
        <taxon>Bacteria</taxon>
        <taxon>Pseudomonadati</taxon>
        <taxon>Bacteroidota</taxon>
        <taxon>Cytophagia</taxon>
        <taxon>Cytophagales</taxon>
        <taxon>Splendidivirgaceae</taxon>
        <taxon>Agaribacillus</taxon>
    </lineage>
</organism>
<dbReference type="PANTHER" id="PTHR40252">
    <property type="entry name" value="BLR0328 PROTEIN"/>
    <property type="match status" value="1"/>
</dbReference>
<feature type="domain" description="FIST C-domain" evidence="2">
    <location>
        <begin position="218"/>
        <end position="357"/>
    </location>
</feature>
<name>A0ABT8L1Q7_9BACT</name>
<sequence length="378" mass="41375">MKTQQRIWTADAGWNISLEPDLQEAQLVFVFGGRKALEEEQRFLELKAFYPDADIVMSSTSGEIFDTQVHDDSVAVTAVVFEKTKFKISEVNIADSKNGFKAGEQLASQLDKENLVNVFILSDGQLVNGSELIKGVYQQLGNKIVVTGGLAGDGADFQKTLVGYNQPPKSGNIIAIGFYGHDLKIGHGCIGGWDSFGPERIITRSEGNVLFELDGKSALDLYRGYLGDQASELPGSALLFPLSIKAEGSSNSLVRTILSINEEEKSMTFAGDVPEGYRARLMMANFERLIGGATDAARNSNYQISQKNPELAILISCVGRKLVLNQRIEEEVEAVREVLGDKTTLAGFYSYGEISPFLDEVKCELHNQTMTITTFSEA</sequence>
<keyword evidence="4" id="KW-1185">Reference proteome</keyword>
<dbReference type="PANTHER" id="PTHR40252:SF2">
    <property type="entry name" value="BLR0328 PROTEIN"/>
    <property type="match status" value="1"/>
</dbReference>
<dbReference type="RefSeq" id="WP_346756992.1">
    <property type="nucleotide sequence ID" value="NZ_JAUJEB010000001.1"/>
</dbReference>
<dbReference type="Pfam" id="PF08495">
    <property type="entry name" value="FIST"/>
    <property type="match status" value="1"/>
</dbReference>
<evidence type="ECO:0000313" key="3">
    <source>
        <dbReference type="EMBL" id="MDN5211662.1"/>
    </source>
</evidence>
<dbReference type="SMART" id="SM00897">
    <property type="entry name" value="FIST"/>
    <property type="match status" value="1"/>
</dbReference>
<dbReference type="InterPro" id="IPR019494">
    <property type="entry name" value="FIST_C"/>
</dbReference>
<dbReference type="SMART" id="SM01204">
    <property type="entry name" value="FIST_C"/>
    <property type="match status" value="1"/>
</dbReference>
<feature type="domain" description="FIST" evidence="1">
    <location>
        <begin position="24"/>
        <end position="217"/>
    </location>
</feature>
<protein>
    <submittedName>
        <fullName evidence="3">FIST N-terminal domain-containing protein</fullName>
    </submittedName>
</protein>
<gene>
    <name evidence="3" type="ORF">QQ020_06360</name>
</gene>
<evidence type="ECO:0000259" key="2">
    <source>
        <dbReference type="SMART" id="SM01204"/>
    </source>
</evidence>
<dbReference type="Proteomes" id="UP001172083">
    <property type="component" value="Unassembled WGS sequence"/>
</dbReference>
<comment type="caution">
    <text evidence="3">The sequence shown here is derived from an EMBL/GenBank/DDBJ whole genome shotgun (WGS) entry which is preliminary data.</text>
</comment>
<reference evidence="3" key="1">
    <citation type="submission" date="2023-06" db="EMBL/GenBank/DDBJ databases">
        <title>Genomic of Agaribacillus aureum.</title>
        <authorList>
            <person name="Wang G."/>
        </authorList>
    </citation>
    <scope>NUCLEOTIDE SEQUENCE</scope>
    <source>
        <strain evidence="3">BMA12</strain>
    </source>
</reference>
<proteinExistence type="predicted"/>
<accession>A0ABT8L1Q7</accession>
<dbReference type="EMBL" id="JAUJEB010000001">
    <property type="protein sequence ID" value="MDN5211662.1"/>
    <property type="molecule type" value="Genomic_DNA"/>
</dbReference>
<evidence type="ECO:0000259" key="1">
    <source>
        <dbReference type="SMART" id="SM00897"/>
    </source>
</evidence>
<evidence type="ECO:0000313" key="4">
    <source>
        <dbReference type="Proteomes" id="UP001172083"/>
    </source>
</evidence>
<dbReference type="InterPro" id="IPR013702">
    <property type="entry name" value="FIST_domain_N"/>
</dbReference>
<dbReference type="Pfam" id="PF10442">
    <property type="entry name" value="FIST_C"/>
    <property type="match status" value="1"/>
</dbReference>